<proteinExistence type="predicted"/>
<dbReference type="SUPFAM" id="SSF48726">
    <property type="entry name" value="Immunoglobulin"/>
    <property type="match status" value="2"/>
</dbReference>
<dbReference type="PROSITE" id="PS51257">
    <property type="entry name" value="PROKAR_LIPOPROTEIN"/>
    <property type="match status" value="1"/>
</dbReference>
<organism evidence="6 7">
    <name type="scientific">Frankliniella fusca</name>
    <dbReference type="NCBI Taxonomy" id="407009"/>
    <lineage>
        <taxon>Eukaryota</taxon>
        <taxon>Metazoa</taxon>
        <taxon>Ecdysozoa</taxon>
        <taxon>Arthropoda</taxon>
        <taxon>Hexapoda</taxon>
        <taxon>Insecta</taxon>
        <taxon>Pterygota</taxon>
        <taxon>Neoptera</taxon>
        <taxon>Paraneoptera</taxon>
        <taxon>Thysanoptera</taxon>
        <taxon>Terebrantia</taxon>
        <taxon>Thripoidea</taxon>
        <taxon>Thripidae</taxon>
        <taxon>Frankliniella</taxon>
    </lineage>
</organism>
<dbReference type="EMBL" id="JAHWGI010000286">
    <property type="protein sequence ID" value="KAK3911790.1"/>
    <property type="molecule type" value="Genomic_DNA"/>
</dbReference>
<dbReference type="SMART" id="SM00409">
    <property type="entry name" value="IG"/>
    <property type="match status" value="3"/>
</dbReference>
<dbReference type="InterPro" id="IPR013098">
    <property type="entry name" value="Ig_I-set"/>
</dbReference>
<protein>
    <submittedName>
        <fullName evidence="6">Ig-like and fibronectin type-III domain-containing protein 2</fullName>
    </submittedName>
</protein>
<dbReference type="SMART" id="SM00060">
    <property type="entry name" value="FN3"/>
    <property type="match status" value="5"/>
</dbReference>
<dbReference type="SUPFAM" id="SSF49265">
    <property type="entry name" value="Fibronectin type III"/>
    <property type="match status" value="3"/>
</dbReference>
<keyword evidence="1" id="KW-0677">Repeat</keyword>
<feature type="domain" description="Ig-like" evidence="4">
    <location>
        <begin position="63"/>
        <end position="168"/>
    </location>
</feature>
<feature type="domain" description="Fibronectin type-III" evidence="5">
    <location>
        <begin position="556"/>
        <end position="650"/>
    </location>
</feature>
<evidence type="ECO:0000256" key="1">
    <source>
        <dbReference type="ARBA" id="ARBA00022737"/>
    </source>
</evidence>
<dbReference type="Pfam" id="PF07686">
    <property type="entry name" value="V-set"/>
    <property type="match status" value="1"/>
</dbReference>
<dbReference type="InterPro" id="IPR013106">
    <property type="entry name" value="Ig_V-set"/>
</dbReference>
<feature type="domain" description="Ig-like" evidence="4">
    <location>
        <begin position="1055"/>
        <end position="1152"/>
    </location>
</feature>
<dbReference type="PANTHER" id="PTHR13817:SF166">
    <property type="entry name" value="NEURONAL IGCAM-RELATED"/>
    <property type="match status" value="1"/>
</dbReference>
<dbReference type="InterPro" id="IPR050964">
    <property type="entry name" value="Striated_Muscle_Regulatory"/>
</dbReference>
<gene>
    <name evidence="6" type="ORF">KUF71_021451</name>
</gene>
<dbReference type="Proteomes" id="UP001219518">
    <property type="component" value="Unassembled WGS sequence"/>
</dbReference>
<dbReference type="InterPro" id="IPR007110">
    <property type="entry name" value="Ig-like_dom"/>
</dbReference>
<dbReference type="InterPro" id="IPR003599">
    <property type="entry name" value="Ig_sub"/>
</dbReference>
<dbReference type="Pfam" id="PF00041">
    <property type="entry name" value="fn3"/>
    <property type="match status" value="5"/>
</dbReference>
<dbReference type="Gene3D" id="2.60.40.10">
    <property type="entry name" value="Immunoglobulins"/>
    <property type="match status" value="8"/>
</dbReference>
<evidence type="ECO:0000256" key="2">
    <source>
        <dbReference type="SAM" id="MobiDB-lite"/>
    </source>
</evidence>
<dbReference type="GO" id="GO:0009653">
    <property type="term" value="P:anatomical structure morphogenesis"/>
    <property type="evidence" value="ECO:0007669"/>
    <property type="project" value="UniProtKB-ARBA"/>
</dbReference>
<dbReference type="InterPro" id="IPR002602">
    <property type="entry name" value="DB"/>
</dbReference>
<dbReference type="SMART" id="SM00408">
    <property type="entry name" value="IGc2"/>
    <property type="match status" value="3"/>
</dbReference>
<accession>A0AAE1H1B5</accession>
<dbReference type="Pfam" id="PF07679">
    <property type="entry name" value="I-set"/>
    <property type="match status" value="1"/>
</dbReference>
<dbReference type="InterPro" id="IPR036116">
    <property type="entry name" value="FN3_sf"/>
</dbReference>
<dbReference type="InterPro" id="IPR003598">
    <property type="entry name" value="Ig_sub2"/>
</dbReference>
<keyword evidence="7" id="KW-1185">Reference proteome</keyword>
<dbReference type="PROSITE" id="PS50835">
    <property type="entry name" value="IG_LIKE"/>
    <property type="match status" value="3"/>
</dbReference>
<evidence type="ECO:0000259" key="5">
    <source>
        <dbReference type="PROSITE" id="PS50853"/>
    </source>
</evidence>
<feature type="domain" description="Fibronectin type-III" evidence="5">
    <location>
        <begin position="767"/>
        <end position="864"/>
    </location>
</feature>
<dbReference type="CDD" id="cd00063">
    <property type="entry name" value="FN3"/>
    <property type="match status" value="5"/>
</dbReference>
<feature type="domain" description="Fibronectin type-III" evidence="5">
    <location>
        <begin position="319"/>
        <end position="436"/>
    </location>
</feature>
<evidence type="ECO:0000313" key="6">
    <source>
        <dbReference type="EMBL" id="KAK3911790.1"/>
    </source>
</evidence>
<feature type="domain" description="Fibronectin type-III" evidence="5">
    <location>
        <begin position="873"/>
        <end position="964"/>
    </location>
</feature>
<dbReference type="InterPro" id="IPR013783">
    <property type="entry name" value="Ig-like_fold"/>
</dbReference>
<reference evidence="6" key="2">
    <citation type="journal article" date="2023" name="BMC Genomics">
        <title>Pest status, molecular evolution, and epigenetic factors derived from the genome assembly of Frankliniella fusca, a thysanopteran phytovirus vector.</title>
        <authorList>
            <person name="Catto M.A."/>
            <person name="Labadie P.E."/>
            <person name="Jacobson A.L."/>
            <person name="Kennedy G.G."/>
            <person name="Srinivasan R."/>
            <person name="Hunt B.G."/>
        </authorList>
    </citation>
    <scope>NUCLEOTIDE SEQUENCE</scope>
    <source>
        <strain evidence="6">PL_HMW_Pooled</strain>
    </source>
</reference>
<dbReference type="InterPro" id="IPR003961">
    <property type="entry name" value="FN3_dom"/>
</dbReference>
<feature type="region of interest" description="Disordered" evidence="2">
    <location>
        <begin position="175"/>
        <end position="209"/>
    </location>
</feature>
<feature type="transmembrane region" description="Helical" evidence="3">
    <location>
        <begin position="1366"/>
        <end position="1390"/>
    </location>
</feature>
<feature type="domain" description="Fibronectin type-III" evidence="5">
    <location>
        <begin position="1261"/>
        <end position="1350"/>
    </location>
</feature>
<sequence>MQRSGYAPESQESTSFVVPEHFSQFLTSFGCDWTTDMLFLNKLCTYGSVELFIYNGVSAGGEPRMARQSQPVESVEGSAALLTCVVTDVANNTVLWKYFTRGRDGDPEAQRVRVLTAGETRITSDERFSVLHEAGGGVWVLSIRDVQLKDGGVYTCELNTKPLQRSFHELIVRPAEGGTEPSSAPKAPAAGDAPTTAATPRLRDEPSRAPPVHNYTQCCVDAKVSCLGFCNIQSILEGNTGQDPESCEADFPAIVKCMADGRNHVPCCIEAGVPDICRDVCRGEYTVITDNIKTHFSCSRYTEQTLACIAQGVEILPSRPQRVFVESVSMTTLRVSWRPPLHANGPLSGYMLNLTSLKTFDDRPLERAPGATAAPDSQSIIMPHAVQIKVPASDLSAEVKDLSPFTMYEVTVTAYNKHGSSLPSDAIRSLTLSPRSAPKPTSVAASPKIPDIKSCCVAKNISRGGCVDKLCDPARHTTVQVPDLMICAPWAASAFSCLANGMDHTGCCRARGLPDLCQELCSGNVTQIDFTYFKCVQYMDSYSSCLLQGYGVLPSAPTGVYISNEDTNFAIVHWDQPKTLGETVKKYYINYRQLDSEDGPQDYYVKTATHGPFILEGLQSDSRYEVFLEALNAHGPGEPSNRVVFTTKSQLEESQIEDASVYNLTACCVSAELNPACLPLCSYDASMNDIQALGGVCASEFSKLLRCGAGGRNHGPCCGRRGVPPECMPLCSGVVADSLIATATRCIPFIGNIVQCFEEGTGLLPGPVGSLQARDVTDDSVTLSWDAPVESNNASEYIVHFSKVDNATSPTPFTPLTRRNTTDTLITLTGLDKDAHYNIFVVAKNQHGTSLPSAVILVKISKADTTVKGVTSPPHSVVVSGHSATWVAVSWQPPEVSHPAEKLVYRLHHKAADDPSFMVVETTVTSHVLENLSPNTKYIMFVSALSQAGESLPSETLLAWTEPALPPHVEPPTVHPMNLVIEGSSMTVLCIAMGTPTPTISLYLSGRLVRQKTTRHMVTVISNVTRDMNEISCYADNGYGTPMQASRRIVISHGPTITAAGITMAVLGDTVDLECTVEAQPEPKMLFWKDKSGWSPVIQGGQYNIAVSRVRDEESKWTMKLTINKIKETDEGDYFCHAENAFGQSTQPVSVRIRNMAATNNVTQCCMEQNVSSACMDACSFYLDIDAVIDRPACVNEFDKLMKCAADGSDHRSCCANWGVPRRCLDWCRGEPLLNGKLCVLSYTKQIMNCFHENRDKLPGPPQNVRVEAIDSQSVRVRWDPPVKNPHTVQVYRVFYRQIGSKPLKNDTNGTSVVLVGLKENAEYECVVKAGNHMGTSTLTEPIVFSTSSDKYITSSTSIGDDSSHVGVAVGVVMALLIVLAVVAGAVWFLRSRHLLGRKHPGGVAFENPSYLREVNMDHIQVPQGQPGENPLATVMNGAANGSALSTLSVTANGSGLPGAAAPHGHGHGAGWKQESLHVPVPAQQEVAPSLYEELKLGQDGAGFKKLKP</sequence>
<feature type="compositionally biased region" description="Low complexity" evidence="2">
    <location>
        <begin position="184"/>
        <end position="200"/>
    </location>
</feature>
<name>A0AAE1H1B5_9NEOP</name>
<dbReference type="Pfam" id="PF01682">
    <property type="entry name" value="DB"/>
    <property type="match status" value="4"/>
</dbReference>
<dbReference type="PROSITE" id="PS50853">
    <property type="entry name" value="FN3"/>
    <property type="match status" value="5"/>
</dbReference>
<evidence type="ECO:0000259" key="4">
    <source>
        <dbReference type="PROSITE" id="PS50835"/>
    </source>
</evidence>
<keyword evidence="3" id="KW-0812">Transmembrane</keyword>
<feature type="domain" description="Ig-like" evidence="4">
    <location>
        <begin position="972"/>
        <end position="1050"/>
    </location>
</feature>
<dbReference type="InterPro" id="IPR036179">
    <property type="entry name" value="Ig-like_dom_sf"/>
</dbReference>
<keyword evidence="3" id="KW-1133">Transmembrane helix</keyword>
<evidence type="ECO:0000256" key="3">
    <source>
        <dbReference type="SAM" id="Phobius"/>
    </source>
</evidence>
<dbReference type="GO" id="GO:0030154">
    <property type="term" value="P:cell differentiation"/>
    <property type="evidence" value="ECO:0007669"/>
    <property type="project" value="UniProtKB-ARBA"/>
</dbReference>
<comment type="caution">
    <text evidence="6">The sequence shown here is derived from an EMBL/GenBank/DDBJ whole genome shotgun (WGS) entry which is preliminary data.</text>
</comment>
<keyword evidence="3" id="KW-0472">Membrane</keyword>
<dbReference type="PANTHER" id="PTHR13817">
    <property type="entry name" value="TITIN"/>
    <property type="match status" value="1"/>
</dbReference>
<reference evidence="6" key="1">
    <citation type="submission" date="2021-07" db="EMBL/GenBank/DDBJ databases">
        <authorList>
            <person name="Catto M.A."/>
            <person name="Jacobson A."/>
            <person name="Kennedy G."/>
            <person name="Labadie P."/>
            <person name="Hunt B.G."/>
            <person name="Srinivasan R."/>
        </authorList>
    </citation>
    <scope>NUCLEOTIDE SEQUENCE</scope>
    <source>
        <strain evidence="6">PL_HMW_Pooled</strain>
        <tissue evidence="6">Head</tissue>
    </source>
</reference>
<evidence type="ECO:0000313" key="7">
    <source>
        <dbReference type="Proteomes" id="UP001219518"/>
    </source>
</evidence>